<feature type="compositionally biased region" description="Polar residues" evidence="1">
    <location>
        <begin position="110"/>
        <end position="135"/>
    </location>
</feature>
<gene>
    <name evidence="2" type="ORF">Tci_065655</name>
</gene>
<feature type="compositionally biased region" description="Basic and acidic residues" evidence="1">
    <location>
        <begin position="73"/>
        <end position="99"/>
    </location>
</feature>
<name>A0A6L2P714_TANCI</name>
<proteinExistence type="predicted"/>
<evidence type="ECO:0000256" key="1">
    <source>
        <dbReference type="SAM" id="MobiDB-lite"/>
    </source>
</evidence>
<evidence type="ECO:0000313" key="2">
    <source>
        <dbReference type="EMBL" id="GEU93677.1"/>
    </source>
</evidence>
<protein>
    <submittedName>
        <fullName evidence="2">Uncharacterized protein</fullName>
    </submittedName>
</protein>
<dbReference type="AlphaFoldDB" id="A0A6L2P714"/>
<feature type="compositionally biased region" description="Basic and acidic residues" evidence="1">
    <location>
        <begin position="154"/>
        <end position="188"/>
    </location>
</feature>
<reference evidence="2" key="1">
    <citation type="journal article" date="2019" name="Sci. Rep.">
        <title>Draft genome of Tanacetum cinerariifolium, the natural source of mosquito coil.</title>
        <authorList>
            <person name="Yamashiro T."/>
            <person name="Shiraishi A."/>
            <person name="Satake H."/>
            <person name="Nakayama K."/>
        </authorList>
    </citation>
    <scope>NUCLEOTIDE SEQUENCE</scope>
</reference>
<organism evidence="2">
    <name type="scientific">Tanacetum cinerariifolium</name>
    <name type="common">Dalmatian daisy</name>
    <name type="synonym">Chrysanthemum cinerariifolium</name>
    <dbReference type="NCBI Taxonomy" id="118510"/>
    <lineage>
        <taxon>Eukaryota</taxon>
        <taxon>Viridiplantae</taxon>
        <taxon>Streptophyta</taxon>
        <taxon>Embryophyta</taxon>
        <taxon>Tracheophyta</taxon>
        <taxon>Spermatophyta</taxon>
        <taxon>Magnoliopsida</taxon>
        <taxon>eudicotyledons</taxon>
        <taxon>Gunneridae</taxon>
        <taxon>Pentapetalae</taxon>
        <taxon>asterids</taxon>
        <taxon>campanulids</taxon>
        <taxon>Asterales</taxon>
        <taxon>Asteraceae</taxon>
        <taxon>Asteroideae</taxon>
        <taxon>Anthemideae</taxon>
        <taxon>Anthemidinae</taxon>
        <taxon>Tanacetum</taxon>
    </lineage>
</organism>
<feature type="region of interest" description="Disordered" evidence="1">
    <location>
        <begin position="73"/>
        <end position="188"/>
    </location>
</feature>
<comment type="caution">
    <text evidence="2">The sequence shown here is derived from an EMBL/GenBank/DDBJ whole genome shotgun (WGS) entry which is preliminary data.</text>
</comment>
<dbReference type="EMBL" id="BKCJ010010906">
    <property type="protein sequence ID" value="GEU93677.1"/>
    <property type="molecule type" value="Genomic_DNA"/>
</dbReference>
<accession>A0A6L2P714</accession>
<sequence length="690" mass="78976">MSQFNLPEETDKSVKAHLKNILPKDLPDFGKIKLKKAANKSLPKECKAYNKHPAHKALYDALAVLISVDKDGMDKQLKDSPAQKKRRRDDQDQDPPRDLAKKRKRKDADTSSFKKGKPQSNSSKSTTAPPRSSPTKKAVDDDEQPQDGTAPTQDRSKWLKEDVVVRPKTPDPEWHKEPNNVPEQKGERIPYDVSKPISLQDPPGCTTILVDFFFNKDLEYLKNVYTKSKYASSLTKPKAAWYDLEGMEEMIPNLWTDSKEKYDLNERTLAMLEEIEKMFAEKTNHEEFRMFCGWQTHPVFTLTMEILLLSTSNSTANENPPLTNNRPVLPVALCARADQELHELQVISAFLDSRLESIEKFLNNFTNQPNETNMNEFEFDDESVDMPLISPFPHSDNDSDYNKVLNELSEYKNAGEQEQGLKTKKKEEKKTTMTIVQPDTQAPNTLPSSTGFAAVKVNRTRSFASFTRLAVLQVSSDSRFCSFIGFATNCNTTLTKLITKFKNAFNSEFKERMHKYTRFNAQSFQDAMICNMDYIGKYILEIILHQQRTLQLLKQKKLMQTQEDHSNPIPALNVNSLKVNLFVIQNTCSEKEDKDLKGTRIEHGFKRAFMSLFGQDVDTFTSTMLLNVDQLQKQLDKDEFQEDGSMAAFWVYDRRVNKRQLQMQESKIDTGKAVDADLVVTKSNGTESEV</sequence>